<keyword evidence="2" id="KW-1185">Reference proteome</keyword>
<dbReference type="Gene3D" id="2.40.70.10">
    <property type="entry name" value="Acid Proteases"/>
    <property type="match status" value="1"/>
</dbReference>
<name>A0ABD1M771_9FABA</name>
<evidence type="ECO:0000313" key="2">
    <source>
        <dbReference type="Proteomes" id="UP001603857"/>
    </source>
</evidence>
<organism evidence="1 2">
    <name type="scientific">Flemingia macrophylla</name>
    <dbReference type="NCBI Taxonomy" id="520843"/>
    <lineage>
        <taxon>Eukaryota</taxon>
        <taxon>Viridiplantae</taxon>
        <taxon>Streptophyta</taxon>
        <taxon>Embryophyta</taxon>
        <taxon>Tracheophyta</taxon>
        <taxon>Spermatophyta</taxon>
        <taxon>Magnoliopsida</taxon>
        <taxon>eudicotyledons</taxon>
        <taxon>Gunneridae</taxon>
        <taxon>Pentapetalae</taxon>
        <taxon>rosids</taxon>
        <taxon>fabids</taxon>
        <taxon>Fabales</taxon>
        <taxon>Fabaceae</taxon>
        <taxon>Papilionoideae</taxon>
        <taxon>50 kb inversion clade</taxon>
        <taxon>NPAAA clade</taxon>
        <taxon>indigoferoid/millettioid clade</taxon>
        <taxon>Phaseoleae</taxon>
        <taxon>Flemingia</taxon>
    </lineage>
</organism>
<dbReference type="AlphaFoldDB" id="A0ABD1M771"/>
<dbReference type="SUPFAM" id="SSF50630">
    <property type="entry name" value="Acid proteases"/>
    <property type="match status" value="1"/>
</dbReference>
<dbReference type="Proteomes" id="UP001603857">
    <property type="component" value="Unassembled WGS sequence"/>
</dbReference>
<protein>
    <submittedName>
        <fullName evidence="1">Uncharacterized protein</fullName>
    </submittedName>
</protein>
<dbReference type="InterPro" id="IPR021109">
    <property type="entry name" value="Peptidase_aspartic_dom_sf"/>
</dbReference>
<accession>A0ABD1M771</accession>
<gene>
    <name evidence="1" type="ORF">Fmac_018516</name>
</gene>
<comment type="caution">
    <text evidence="1">The sequence shown here is derived from an EMBL/GenBank/DDBJ whole genome shotgun (WGS) entry which is preliminary data.</text>
</comment>
<dbReference type="EMBL" id="JBGMDY010000006">
    <property type="protein sequence ID" value="KAL2330935.1"/>
    <property type="molecule type" value="Genomic_DNA"/>
</dbReference>
<sequence>MRSVGCEIWWAVTHPLLRHSRWRTAPCVTNQPSTSTTPIPRLPLSFPTQVNVTSFSYSLVDCDSNIVSILEFDSLLPRNAVTAPLLQNPELDTFYYFGMKGISVSGKALEVPTGRSHRWRRR</sequence>
<reference evidence="1 2" key="1">
    <citation type="submission" date="2024-08" db="EMBL/GenBank/DDBJ databases">
        <title>Insights into the chromosomal genome structure of Flemingia macrophylla.</title>
        <authorList>
            <person name="Ding Y."/>
            <person name="Zhao Y."/>
            <person name="Bi W."/>
            <person name="Wu M."/>
            <person name="Zhao G."/>
            <person name="Gong Y."/>
            <person name="Li W."/>
            <person name="Zhang P."/>
        </authorList>
    </citation>
    <scope>NUCLEOTIDE SEQUENCE [LARGE SCALE GENOMIC DNA]</scope>
    <source>
        <strain evidence="1">DYQJB</strain>
        <tissue evidence="1">Leaf</tissue>
    </source>
</reference>
<proteinExistence type="predicted"/>
<evidence type="ECO:0000313" key="1">
    <source>
        <dbReference type="EMBL" id="KAL2330935.1"/>
    </source>
</evidence>